<evidence type="ECO:0008006" key="5">
    <source>
        <dbReference type="Google" id="ProtNLM"/>
    </source>
</evidence>
<dbReference type="EMBL" id="OCYT01000147">
    <property type="protein sequence ID" value="SON88419.1"/>
    <property type="molecule type" value="Genomic_DNA"/>
</dbReference>
<organism evidence="2 3">
    <name type="scientific">Xanthomonas campestris pv. phaseoli</name>
    <dbReference type="NCBI Taxonomy" id="317013"/>
    <lineage>
        <taxon>Bacteria</taxon>
        <taxon>Pseudomonadati</taxon>
        <taxon>Pseudomonadota</taxon>
        <taxon>Gammaproteobacteria</taxon>
        <taxon>Lysobacterales</taxon>
        <taxon>Lysobacteraceae</taxon>
        <taxon>Xanthomonas</taxon>
    </lineage>
</organism>
<comment type="caution">
    <text evidence="2">The sequence shown here is derived from an EMBL/GenBank/DDBJ whole genome shotgun (WGS) entry which is preliminary data.</text>
</comment>
<evidence type="ECO:0000313" key="4">
    <source>
        <dbReference type="Proteomes" id="UP000234181"/>
    </source>
</evidence>
<proteinExistence type="predicted"/>
<accession>A0AB38E5I1</accession>
<evidence type="ECO:0000313" key="2">
    <source>
        <dbReference type="EMBL" id="SON92721.1"/>
    </source>
</evidence>
<dbReference type="AlphaFoldDB" id="A0AB38E5I1"/>
<reference evidence="3 4" key="1">
    <citation type="submission" date="2017-10" db="EMBL/GenBank/DDBJ databases">
        <authorList>
            <person name="Regsiter A."/>
            <person name="William W."/>
        </authorList>
    </citation>
    <scope>NUCLEOTIDE SEQUENCE [LARGE SCALE GENOMIC DNA]</scope>
    <source>
        <strain evidence="1 4">CFBP6984</strain>
        <strain evidence="2 3">CFBP7430</strain>
    </source>
</reference>
<dbReference type="EMBL" id="OCYS01000144">
    <property type="protein sequence ID" value="SON92721.1"/>
    <property type="molecule type" value="Genomic_DNA"/>
</dbReference>
<gene>
    <name evidence="1" type="ORF">XAP6984_870017</name>
    <name evidence="2" type="ORF">XAP7430_850017</name>
</gene>
<name>A0AB38E5I1_XANCH</name>
<dbReference type="InterPro" id="IPR025633">
    <property type="entry name" value="DUF4291"/>
</dbReference>
<evidence type="ECO:0000313" key="3">
    <source>
        <dbReference type="Proteomes" id="UP000234166"/>
    </source>
</evidence>
<sequence length="219" mass="24903">MSADRSAACGAICEMSCSAGDTTSEVMTTSVPTRQIRAVYEDKTIRVYQAYSDVIADSALKHQRFVSPPFKMERMTWVKPSFLWMMYRAGWGYKDEGQRRILAIDMTREGFEWALAHSCPSHPDPGMRHEEWELRKSRSPVRIQWDPERDLSLRPLPRRAIQIGLGQEAVQLYVSEWIWRITDVTSLAHRIHALVCADDFSAASALLPDEAVYAVALPA</sequence>
<keyword evidence="4" id="KW-1185">Reference proteome</keyword>
<dbReference type="PANTHER" id="PTHR38567">
    <property type="entry name" value="DUF4291 DOMAIN-CONTAINING PROTEIN"/>
    <property type="match status" value="1"/>
</dbReference>
<evidence type="ECO:0000313" key="1">
    <source>
        <dbReference type="EMBL" id="SON88419.1"/>
    </source>
</evidence>
<dbReference type="PANTHER" id="PTHR38567:SF1">
    <property type="entry name" value="DUF4291 DOMAIN-CONTAINING PROTEIN"/>
    <property type="match status" value="1"/>
</dbReference>
<protein>
    <recommendedName>
        <fullName evidence="5">DUF4291 domain-containing protein</fullName>
    </recommendedName>
</protein>
<dbReference type="Proteomes" id="UP000234181">
    <property type="component" value="Unassembled WGS sequence"/>
</dbReference>
<dbReference type="Pfam" id="PF14124">
    <property type="entry name" value="DUF4291"/>
    <property type="match status" value="1"/>
</dbReference>
<dbReference type="Proteomes" id="UP000234166">
    <property type="component" value="Unassembled WGS sequence"/>
</dbReference>